<name>A0A1H1VNY0_9CELL</name>
<dbReference type="RefSeq" id="WP_157270481.1">
    <property type="nucleotide sequence ID" value="NZ_LT629776.1"/>
</dbReference>
<feature type="domain" description="DUF6318" evidence="3">
    <location>
        <begin position="55"/>
        <end position="197"/>
    </location>
</feature>
<keyword evidence="2" id="KW-0732">Signal</keyword>
<sequence>MRVRRRTPALALPVALILGLGSCSSGDEPGPGTDATTSTAPTGSASETTEIPESEPSETAPTPPPRPAAMHDTGKKGAQAAAEHFIALVGYALQGGDTAPLQEIRFAGMCSSCQNFIDTADQYSADGAFVEGGAISLSDFTVSDRDSLTGGHAVSAAFSMEEMIVTASDGDEVESFEPDTGYLQIDVVHDGDDWRVMAMTSDQGAAQ</sequence>
<dbReference type="AlphaFoldDB" id="A0A1H1VNY0"/>
<protein>
    <recommendedName>
        <fullName evidence="3">DUF6318 domain-containing protein</fullName>
    </recommendedName>
</protein>
<feature type="chain" id="PRO_5038375285" description="DUF6318 domain-containing protein" evidence="2">
    <location>
        <begin position="26"/>
        <end position="207"/>
    </location>
</feature>
<dbReference type="Proteomes" id="UP000185663">
    <property type="component" value="Chromosome I"/>
</dbReference>
<evidence type="ECO:0000256" key="1">
    <source>
        <dbReference type="SAM" id="MobiDB-lite"/>
    </source>
</evidence>
<dbReference type="OrthoDB" id="5148029at2"/>
<proteinExistence type="predicted"/>
<evidence type="ECO:0000313" key="4">
    <source>
        <dbReference type="EMBL" id="SDS86628.1"/>
    </source>
</evidence>
<keyword evidence="5" id="KW-1185">Reference proteome</keyword>
<organism evidence="4 5">
    <name type="scientific">Paraoerskovia marina</name>
    <dbReference type="NCBI Taxonomy" id="545619"/>
    <lineage>
        <taxon>Bacteria</taxon>
        <taxon>Bacillati</taxon>
        <taxon>Actinomycetota</taxon>
        <taxon>Actinomycetes</taxon>
        <taxon>Micrococcales</taxon>
        <taxon>Cellulomonadaceae</taxon>
        <taxon>Paraoerskovia</taxon>
    </lineage>
</organism>
<dbReference type="InterPro" id="IPR046281">
    <property type="entry name" value="DUF6318"/>
</dbReference>
<feature type="compositionally biased region" description="Low complexity" evidence="1">
    <location>
        <begin position="30"/>
        <end position="49"/>
    </location>
</feature>
<feature type="signal peptide" evidence="2">
    <location>
        <begin position="1"/>
        <end position="25"/>
    </location>
</feature>
<feature type="region of interest" description="Disordered" evidence="1">
    <location>
        <begin position="23"/>
        <end position="76"/>
    </location>
</feature>
<dbReference type="STRING" id="545619.SAMN04489860_2568"/>
<evidence type="ECO:0000313" key="5">
    <source>
        <dbReference type="Proteomes" id="UP000185663"/>
    </source>
</evidence>
<dbReference type="PROSITE" id="PS51257">
    <property type="entry name" value="PROKAR_LIPOPROTEIN"/>
    <property type="match status" value="1"/>
</dbReference>
<reference evidence="4 5" key="1">
    <citation type="submission" date="2016-10" db="EMBL/GenBank/DDBJ databases">
        <authorList>
            <person name="de Groot N.N."/>
        </authorList>
    </citation>
    <scope>NUCLEOTIDE SEQUENCE [LARGE SCALE GENOMIC DNA]</scope>
    <source>
        <strain evidence="4 5">DSM 22126</strain>
    </source>
</reference>
<evidence type="ECO:0000259" key="3">
    <source>
        <dbReference type="Pfam" id="PF19843"/>
    </source>
</evidence>
<dbReference type="EMBL" id="LT629776">
    <property type="protein sequence ID" value="SDS86628.1"/>
    <property type="molecule type" value="Genomic_DNA"/>
</dbReference>
<gene>
    <name evidence="4" type="ORF">SAMN04489860_2568</name>
</gene>
<evidence type="ECO:0000256" key="2">
    <source>
        <dbReference type="SAM" id="SignalP"/>
    </source>
</evidence>
<dbReference type="Pfam" id="PF19843">
    <property type="entry name" value="DUF6318"/>
    <property type="match status" value="1"/>
</dbReference>
<accession>A0A1H1VNY0</accession>